<organism evidence="1">
    <name type="scientific">Bactrocera dorsalis</name>
    <name type="common">Oriental fruit fly</name>
    <name type="synonym">Dacus dorsalis</name>
    <dbReference type="NCBI Taxonomy" id="27457"/>
    <lineage>
        <taxon>Eukaryota</taxon>
        <taxon>Metazoa</taxon>
        <taxon>Ecdysozoa</taxon>
        <taxon>Arthropoda</taxon>
        <taxon>Hexapoda</taxon>
        <taxon>Insecta</taxon>
        <taxon>Pterygota</taxon>
        <taxon>Neoptera</taxon>
        <taxon>Endopterygota</taxon>
        <taxon>Diptera</taxon>
        <taxon>Brachycera</taxon>
        <taxon>Muscomorpha</taxon>
        <taxon>Tephritoidea</taxon>
        <taxon>Tephritidae</taxon>
        <taxon>Bactrocera</taxon>
        <taxon>Bactrocera</taxon>
    </lineage>
</organism>
<proteinExistence type="predicted"/>
<name>A0A034W0N0_BACDO</name>
<accession>A0A034W0N0</accession>
<evidence type="ECO:0000313" key="1">
    <source>
        <dbReference type="EMBL" id="JAC49156.1"/>
    </source>
</evidence>
<reference evidence="1" key="1">
    <citation type="journal article" date="2014" name="BMC Genomics">
        <title>Characterizing the developmental transcriptome of the oriental fruit fly, Bactrocera dorsalis (Diptera: Tephritidae) through comparative genomic analysis with Drosophila melanogaster utilizing modENCODE datasets.</title>
        <authorList>
            <person name="Geib S.M."/>
            <person name="Calla B."/>
            <person name="Hall B."/>
            <person name="Hou S."/>
            <person name="Manoukis N.C."/>
        </authorList>
    </citation>
    <scope>NUCLEOTIDE SEQUENCE</scope>
    <source>
        <strain evidence="1">Punador</strain>
    </source>
</reference>
<sequence length="116" mass="12556">MANKCEVLSLQREHRGRGSNAALYYLLEGCEEPILENSCYMYTHYFSAESPKVSHTHAHTVMLKDARAAAVAPKDIKAKQTSARASGERCLCACVASAFSGATNNANFCCVCADCD</sequence>
<protein>
    <submittedName>
        <fullName evidence="1">Uncharacterized protein</fullName>
    </submittedName>
</protein>
<dbReference type="AlphaFoldDB" id="A0A034W0N0"/>
<dbReference type="EMBL" id="GAKP01009796">
    <property type="protein sequence ID" value="JAC49156.1"/>
    <property type="molecule type" value="Transcribed_RNA"/>
</dbReference>